<gene>
    <name evidence="2" type="ORF">Raf01_59640</name>
</gene>
<organism evidence="2 3">
    <name type="scientific">Rugosimonospora africana</name>
    <dbReference type="NCBI Taxonomy" id="556532"/>
    <lineage>
        <taxon>Bacteria</taxon>
        <taxon>Bacillati</taxon>
        <taxon>Actinomycetota</taxon>
        <taxon>Actinomycetes</taxon>
        <taxon>Micromonosporales</taxon>
        <taxon>Micromonosporaceae</taxon>
        <taxon>Rugosimonospora</taxon>
    </lineage>
</organism>
<name>A0A8J3QX94_9ACTN</name>
<dbReference type="AlphaFoldDB" id="A0A8J3QX94"/>
<sequence>MREGTQAAAQPLPRRSRERVMGNGRAAVNNSLTRPSPTVGYIKELTWDFRTRRTANAKGDEA</sequence>
<evidence type="ECO:0000313" key="3">
    <source>
        <dbReference type="Proteomes" id="UP000642748"/>
    </source>
</evidence>
<protein>
    <submittedName>
        <fullName evidence="2">Uncharacterized protein</fullName>
    </submittedName>
</protein>
<evidence type="ECO:0000256" key="1">
    <source>
        <dbReference type="SAM" id="MobiDB-lite"/>
    </source>
</evidence>
<dbReference type="EMBL" id="BONZ01000057">
    <property type="protein sequence ID" value="GIH17792.1"/>
    <property type="molecule type" value="Genomic_DNA"/>
</dbReference>
<feature type="region of interest" description="Disordered" evidence="1">
    <location>
        <begin position="1"/>
        <end position="32"/>
    </location>
</feature>
<dbReference type="Proteomes" id="UP000642748">
    <property type="component" value="Unassembled WGS sequence"/>
</dbReference>
<evidence type="ECO:0000313" key="2">
    <source>
        <dbReference type="EMBL" id="GIH17792.1"/>
    </source>
</evidence>
<keyword evidence="3" id="KW-1185">Reference proteome</keyword>
<comment type="caution">
    <text evidence="2">The sequence shown here is derived from an EMBL/GenBank/DDBJ whole genome shotgun (WGS) entry which is preliminary data.</text>
</comment>
<proteinExistence type="predicted"/>
<accession>A0A8J3QX94</accession>
<reference evidence="2" key="1">
    <citation type="submission" date="2021-01" db="EMBL/GenBank/DDBJ databases">
        <title>Whole genome shotgun sequence of Rugosimonospora africana NBRC 104875.</title>
        <authorList>
            <person name="Komaki H."/>
            <person name="Tamura T."/>
        </authorList>
    </citation>
    <scope>NUCLEOTIDE SEQUENCE</scope>
    <source>
        <strain evidence="2">NBRC 104875</strain>
    </source>
</reference>